<evidence type="ECO:0000313" key="2">
    <source>
        <dbReference type="EMBL" id="CAL1377671.1"/>
    </source>
</evidence>
<proteinExistence type="predicted"/>
<accession>A0AAV2DVF5</accession>
<evidence type="ECO:0000256" key="1">
    <source>
        <dbReference type="SAM" id="MobiDB-lite"/>
    </source>
</evidence>
<evidence type="ECO:0000313" key="3">
    <source>
        <dbReference type="Proteomes" id="UP001497516"/>
    </source>
</evidence>
<protein>
    <submittedName>
        <fullName evidence="2">Uncharacterized protein</fullName>
    </submittedName>
</protein>
<name>A0AAV2DVF5_9ROSI</name>
<dbReference type="Proteomes" id="UP001497516">
    <property type="component" value="Chromosome 3"/>
</dbReference>
<gene>
    <name evidence="2" type="ORF">LTRI10_LOCUS19303</name>
</gene>
<feature type="region of interest" description="Disordered" evidence="1">
    <location>
        <begin position="15"/>
        <end position="36"/>
    </location>
</feature>
<keyword evidence="3" id="KW-1185">Reference proteome</keyword>
<dbReference type="AlphaFoldDB" id="A0AAV2DVF5"/>
<organism evidence="2 3">
    <name type="scientific">Linum trigynum</name>
    <dbReference type="NCBI Taxonomy" id="586398"/>
    <lineage>
        <taxon>Eukaryota</taxon>
        <taxon>Viridiplantae</taxon>
        <taxon>Streptophyta</taxon>
        <taxon>Embryophyta</taxon>
        <taxon>Tracheophyta</taxon>
        <taxon>Spermatophyta</taxon>
        <taxon>Magnoliopsida</taxon>
        <taxon>eudicotyledons</taxon>
        <taxon>Gunneridae</taxon>
        <taxon>Pentapetalae</taxon>
        <taxon>rosids</taxon>
        <taxon>fabids</taxon>
        <taxon>Malpighiales</taxon>
        <taxon>Linaceae</taxon>
        <taxon>Linum</taxon>
    </lineage>
</organism>
<reference evidence="2 3" key="1">
    <citation type="submission" date="2024-04" db="EMBL/GenBank/DDBJ databases">
        <authorList>
            <person name="Fracassetti M."/>
        </authorList>
    </citation>
    <scope>NUCLEOTIDE SEQUENCE [LARGE SCALE GENOMIC DNA]</scope>
</reference>
<sequence length="103" mass="11254">MGQFKILKRGEEIQKDKGNSPVVGSASTATSSHYSIPSSRSRRTVVVAIANRALHLPVAPIPLFSSCSSQAQRPLFSGRRSAIFLILADFEALRDQNKNRVES</sequence>
<dbReference type="EMBL" id="OZ034816">
    <property type="protein sequence ID" value="CAL1377671.1"/>
    <property type="molecule type" value="Genomic_DNA"/>
</dbReference>